<accession>A0AA35YMB0</accession>
<gene>
    <name evidence="1" type="ORF">LSALG_LOCUS16599</name>
</gene>
<organism evidence="1 2">
    <name type="scientific">Lactuca saligna</name>
    <name type="common">Willowleaf lettuce</name>
    <dbReference type="NCBI Taxonomy" id="75948"/>
    <lineage>
        <taxon>Eukaryota</taxon>
        <taxon>Viridiplantae</taxon>
        <taxon>Streptophyta</taxon>
        <taxon>Embryophyta</taxon>
        <taxon>Tracheophyta</taxon>
        <taxon>Spermatophyta</taxon>
        <taxon>Magnoliopsida</taxon>
        <taxon>eudicotyledons</taxon>
        <taxon>Gunneridae</taxon>
        <taxon>Pentapetalae</taxon>
        <taxon>asterids</taxon>
        <taxon>campanulids</taxon>
        <taxon>Asterales</taxon>
        <taxon>Asteraceae</taxon>
        <taxon>Cichorioideae</taxon>
        <taxon>Cichorieae</taxon>
        <taxon>Lactucinae</taxon>
        <taxon>Lactuca</taxon>
    </lineage>
</organism>
<proteinExistence type="predicted"/>
<name>A0AA35YMB0_LACSI</name>
<dbReference type="Proteomes" id="UP001177003">
    <property type="component" value="Chromosome 3"/>
</dbReference>
<dbReference type="EMBL" id="OX465079">
    <property type="protein sequence ID" value="CAI9276630.1"/>
    <property type="molecule type" value="Genomic_DNA"/>
</dbReference>
<reference evidence="1" key="1">
    <citation type="submission" date="2023-04" db="EMBL/GenBank/DDBJ databases">
        <authorList>
            <person name="Vijverberg K."/>
            <person name="Xiong W."/>
            <person name="Schranz E."/>
        </authorList>
    </citation>
    <scope>NUCLEOTIDE SEQUENCE</scope>
</reference>
<dbReference type="AlphaFoldDB" id="A0AA35YMB0"/>
<keyword evidence="2" id="KW-1185">Reference proteome</keyword>
<sequence length="235" mass="27299">MDSIALKTESVKVLTVKLEQDKKNVQDVMSEKVVMKTCIIDVNGVLSDIIETREPMITIIVRKHLAEKLRPVFAILHHLEGKDKLFYEEPILDNIDDEEVNEEELKRQKARESEFDENQRIVREAEAKEKAEKESRSTLEIVRGYASQVHELTLAYLLCINPYDWIMLYNLLLRDSQKFEPVIHYLKLMIISYIKEVGTMDVEIAVVLRKKPTAVPKEAPEGFEKLKLGKIYKKS</sequence>
<evidence type="ECO:0000313" key="1">
    <source>
        <dbReference type="EMBL" id="CAI9276630.1"/>
    </source>
</evidence>
<protein>
    <submittedName>
        <fullName evidence="1">Uncharacterized protein</fullName>
    </submittedName>
</protein>
<evidence type="ECO:0000313" key="2">
    <source>
        <dbReference type="Proteomes" id="UP001177003"/>
    </source>
</evidence>